<feature type="active site" evidence="5">
    <location>
        <position position="186"/>
    </location>
</feature>
<evidence type="ECO:0000259" key="7">
    <source>
        <dbReference type="PROSITE" id="PS50215"/>
    </source>
</evidence>
<dbReference type="SUPFAM" id="SSF55486">
    <property type="entry name" value="Metalloproteases ('zincins'), catalytic domain"/>
    <property type="match status" value="1"/>
</dbReference>
<dbReference type="InterPro" id="IPR001590">
    <property type="entry name" value="Peptidase_M12B"/>
</dbReference>
<dbReference type="PANTHER" id="PTHR11905">
    <property type="entry name" value="ADAM A DISINTEGRIN AND METALLOPROTEASE DOMAIN"/>
    <property type="match status" value="1"/>
</dbReference>
<keyword evidence="1 8" id="KW-0645">Protease</keyword>
<sequence>MTCSSDTLPEEHARTKRRTRAASMKHVPDSFLVEVHVMVDEHHFSVFDRREDLVTYLALTIVLVNMRYEDTSSPNIQFLLTSIQKEQGFAKTFVGYDIGWPDANRTYADANTTFKNLLKKYGRSPADITVAVTGLILADNYEDFSSEDVAVKGQARLGGVCNVNYSILMVEDVPMSFGMVSLLPHELGHALGAPHDG</sequence>
<feature type="binding site" evidence="5">
    <location>
        <position position="195"/>
    </location>
    <ligand>
        <name>Zn(2+)</name>
        <dbReference type="ChEBI" id="CHEBI:29105"/>
        <note>catalytic</note>
    </ligand>
</feature>
<accession>A0A0K8RGK6</accession>
<feature type="binding site" evidence="5">
    <location>
        <position position="185"/>
    </location>
    <ligand>
        <name>Zn(2+)</name>
        <dbReference type="ChEBI" id="CHEBI:29105"/>
        <note>catalytic</note>
    </ligand>
</feature>
<dbReference type="GO" id="GO:0046872">
    <property type="term" value="F:metal ion binding"/>
    <property type="evidence" value="ECO:0007669"/>
    <property type="project" value="UniProtKB-KW"/>
</dbReference>
<keyword evidence="5" id="KW-0479">Metal-binding</keyword>
<keyword evidence="2" id="KW-0378">Hydrolase</keyword>
<evidence type="ECO:0000313" key="8">
    <source>
        <dbReference type="EMBL" id="JAA70206.1"/>
    </source>
</evidence>
<feature type="domain" description="Peptidase M12B" evidence="7">
    <location>
        <begin position="31"/>
        <end position="197"/>
    </location>
</feature>
<name>A0A0K8RGK6_IXORI</name>
<dbReference type="EMBL" id="GADI01003602">
    <property type="protein sequence ID" value="JAA70206.1"/>
    <property type="molecule type" value="mRNA"/>
</dbReference>
<evidence type="ECO:0000256" key="1">
    <source>
        <dbReference type="ARBA" id="ARBA00022670"/>
    </source>
</evidence>
<dbReference type="GO" id="GO:0004222">
    <property type="term" value="F:metalloendopeptidase activity"/>
    <property type="evidence" value="ECO:0007669"/>
    <property type="project" value="InterPro"/>
</dbReference>
<proteinExistence type="evidence at transcript level"/>
<dbReference type="AlphaFoldDB" id="A0A0K8RGK6"/>
<comment type="caution">
    <text evidence="5">Lacks conserved residue(s) required for the propagation of feature annotation.</text>
</comment>
<evidence type="ECO:0000256" key="4">
    <source>
        <dbReference type="ARBA" id="ARBA00023049"/>
    </source>
</evidence>
<evidence type="ECO:0000256" key="6">
    <source>
        <dbReference type="SAM" id="MobiDB-lite"/>
    </source>
</evidence>
<organism evidence="8">
    <name type="scientific">Ixodes ricinus</name>
    <name type="common">Common tick</name>
    <name type="synonym">Acarus ricinus</name>
    <dbReference type="NCBI Taxonomy" id="34613"/>
    <lineage>
        <taxon>Eukaryota</taxon>
        <taxon>Metazoa</taxon>
        <taxon>Ecdysozoa</taxon>
        <taxon>Arthropoda</taxon>
        <taxon>Chelicerata</taxon>
        <taxon>Arachnida</taxon>
        <taxon>Acari</taxon>
        <taxon>Parasitiformes</taxon>
        <taxon>Ixodida</taxon>
        <taxon>Ixodoidea</taxon>
        <taxon>Ixodidae</taxon>
        <taxon>Ixodinae</taxon>
        <taxon>Ixodes</taxon>
    </lineage>
</organism>
<evidence type="ECO:0000256" key="3">
    <source>
        <dbReference type="ARBA" id="ARBA00022833"/>
    </source>
</evidence>
<evidence type="ECO:0000256" key="5">
    <source>
        <dbReference type="PROSITE-ProRule" id="PRU00276"/>
    </source>
</evidence>
<feature type="region of interest" description="Disordered" evidence="6">
    <location>
        <begin position="1"/>
        <end position="20"/>
    </location>
</feature>
<dbReference type="InterPro" id="IPR024079">
    <property type="entry name" value="MetalloPept_cat_dom_sf"/>
</dbReference>
<dbReference type="Pfam" id="PF13582">
    <property type="entry name" value="Reprolysin_3"/>
    <property type="match status" value="1"/>
</dbReference>
<keyword evidence="3 5" id="KW-0862">Zinc</keyword>
<dbReference type="PANTHER" id="PTHR11905:SF159">
    <property type="entry name" value="ADAM METALLOPROTEASE"/>
    <property type="match status" value="1"/>
</dbReference>
<evidence type="ECO:0000256" key="2">
    <source>
        <dbReference type="ARBA" id="ARBA00022801"/>
    </source>
</evidence>
<dbReference type="Gene3D" id="3.40.390.10">
    <property type="entry name" value="Collagenase (Catalytic Domain)"/>
    <property type="match status" value="1"/>
</dbReference>
<dbReference type="GO" id="GO:0006509">
    <property type="term" value="P:membrane protein ectodomain proteolysis"/>
    <property type="evidence" value="ECO:0007669"/>
    <property type="project" value="TreeGrafter"/>
</dbReference>
<reference evidence="8" key="1">
    <citation type="submission" date="2012-12" db="EMBL/GenBank/DDBJ databases">
        <title>Identification and characterization of a phenylalanine ammonia-lyase gene family in Isatis indigotica Fort.</title>
        <authorList>
            <person name="Liu Q."/>
            <person name="Chen J."/>
            <person name="Zhou X."/>
            <person name="Di P."/>
            <person name="Xiao Y."/>
            <person name="Xuan H."/>
            <person name="Zhang L."/>
            <person name="Chen W."/>
        </authorList>
    </citation>
    <scope>NUCLEOTIDE SEQUENCE</scope>
    <source>
        <tissue evidence="8">Salivary gland</tissue>
    </source>
</reference>
<feature type="binding site" evidence="5">
    <location>
        <position position="189"/>
    </location>
    <ligand>
        <name>Zn(2+)</name>
        <dbReference type="ChEBI" id="CHEBI:29105"/>
        <note>catalytic</note>
    </ligand>
</feature>
<protein>
    <submittedName>
        <fullName evidence="8">Putative metalloprotease</fullName>
    </submittedName>
</protein>
<keyword evidence="4 8" id="KW-0482">Metalloprotease</keyword>
<dbReference type="PROSITE" id="PS50215">
    <property type="entry name" value="ADAM_MEPRO"/>
    <property type="match status" value="1"/>
</dbReference>